<organism evidence="1 2">
    <name type="scientific">Trichogramma kaykai</name>
    <dbReference type="NCBI Taxonomy" id="54128"/>
    <lineage>
        <taxon>Eukaryota</taxon>
        <taxon>Metazoa</taxon>
        <taxon>Ecdysozoa</taxon>
        <taxon>Arthropoda</taxon>
        <taxon>Hexapoda</taxon>
        <taxon>Insecta</taxon>
        <taxon>Pterygota</taxon>
        <taxon>Neoptera</taxon>
        <taxon>Endopterygota</taxon>
        <taxon>Hymenoptera</taxon>
        <taxon>Apocrita</taxon>
        <taxon>Proctotrupomorpha</taxon>
        <taxon>Chalcidoidea</taxon>
        <taxon>Trichogrammatidae</taxon>
        <taxon>Trichogramma</taxon>
    </lineage>
</organism>
<accession>A0ABD2WDT8</accession>
<evidence type="ECO:0000313" key="2">
    <source>
        <dbReference type="Proteomes" id="UP001627154"/>
    </source>
</evidence>
<name>A0ABD2WDT8_9HYME</name>
<sequence length="125" mass="13779">MRKILFFAFHNQLDIAAGDITRDFQSSNDDFAAPSPYDIGDITAEFCQSSDCNDVQFNNDLAAIGLPDKGNITAEFCESPDSIELISENNSDANERNEINILVDENLCQSNNSSVSAGNIEYCRK</sequence>
<dbReference type="EMBL" id="JBJJXI010000114">
    <property type="protein sequence ID" value="KAL3390855.1"/>
    <property type="molecule type" value="Genomic_DNA"/>
</dbReference>
<protein>
    <submittedName>
        <fullName evidence="1">Uncharacterized protein</fullName>
    </submittedName>
</protein>
<dbReference type="Proteomes" id="UP001627154">
    <property type="component" value="Unassembled WGS sequence"/>
</dbReference>
<dbReference type="AlphaFoldDB" id="A0ABD2WDT8"/>
<gene>
    <name evidence="1" type="ORF">TKK_014322</name>
</gene>
<proteinExistence type="predicted"/>
<keyword evidence="2" id="KW-1185">Reference proteome</keyword>
<evidence type="ECO:0000313" key="1">
    <source>
        <dbReference type="EMBL" id="KAL3390855.1"/>
    </source>
</evidence>
<reference evidence="1 2" key="1">
    <citation type="journal article" date="2024" name="bioRxiv">
        <title>A reference genome for Trichogramma kaykai: A tiny desert-dwelling parasitoid wasp with competing sex-ratio distorters.</title>
        <authorList>
            <person name="Culotta J."/>
            <person name="Lindsey A.R."/>
        </authorList>
    </citation>
    <scope>NUCLEOTIDE SEQUENCE [LARGE SCALE GENOMIC DNA]</scope>
    <source>
        <strain evidence="1 2">KSX58</strain>
    </source>
</reference>
<comment type="caution">
    <text evidence="1">The sequence shown here is derived from an EMBL/GenBank/DDBJ whole genome shotgun (WGS) entry which is preliminary data.</text>
</comment>